<dbReference type="AlphaFoldDB" id="A0A367IJV5"/>
<evidence type="ECO:0008006" key="3">
    <source>
        <dbReference type="Google" id="ProtNLM"/>
    </source>
</evidence>
<protein>
    <recommendedName>
        <fullName evidence="3">F-box domain-containing protein</fullName>
    </recommendedName>
</protein>
<organism evidence="1 2">
    <name type="scientific">Rhizopus stolonifer</name>
    <name type="common">Rhizopus nigricans</name>
    <dbReference type="NCBI Taxonomy" id="4846"/>
    <lineage>
        <taxon>Eukaryota</taxon>
        <taxon>Fungi</taxon>
        <taxon>Fungi incertae sedis</taxon>
        <taxon>Mucoromycota</taxon>
        <taxon>Mucoromycotina</taxon>
        <taxon>Mucoromycetes</taxon>
        <taxon>Mucorales</taxon>
        <taxon>Mucorineae</taxon>
        <taxon>Rhizopodaceae</taxon>
        <taxon>Rhizopus</taxon>
    </lineage>
</organism>
<dbReference type="SUPFAM" id="SSF52047">
    <property type="entry name" value="RNI-like"/>
    <property type="match status" value="1"/>
</dbReference>
<comment type="caution">
    <text evidence="1">The sequence shown here is derived from an EMBL/GenBank/DDBJ whole genome shotgun (WGS) entry which is preliminary data.</text>
</comment>
<name>A0A367IJV5_RHIST</name>
<feature type="non-terminal residue" evidence="1">
    <location>
        <position position="1"/>
    </location>
</feature>
<evidence type="ECO:0000313" key="1">
    <source>
        <dbReference type="EMBL" id="RCH77949.1"/>
    </source>
</evidence>
<feature type="non-terminal residue" evidence="1">
    <location>
        <position position="403"/>
    </location>
</feature>
<gene>
    <name evidence="1" type="ORF">CU098_000935</name>
</gene>
<proteinExistence type="predicted"/>
<reference evidence="1 2" key="1">
    <citation type="journal article" date="2018" name="G3 (Bethesda)">
        <title>Phylogenetic and Phylogenomic Definition of Rhizopus Species.</title>
        <authorList>
            <person name="Gryganskyi A.P."/>
            <person name="Golan J."/>
            <person name="Dolatabadi S."/>
            <person name="Mondo S."/>
            <person name="Robb S."/>
            <person name="Idnurm A."/>
            <person name="Muszewska A."/>
            <person name="Steczkiewicz K."/>
            <person name="Masonjones S."/>
            <person name="Liao H.L."/>
            <person name="Gajdeczka M.T."/>
            <person name="Anike F."/>
            <person name="Vuek A."/>
            <person name="Anishchenko I.M."/>
            <person name="Voigt K."/>
            <person name="de Hoog G.S."/>
            <person name="Smith M.E."/>
            <person name="Heitman J."/>
            <person name="Vilgalys R."/>
            <person name="Stajich J.E."/>
        </authorList>
    </citation>
    <scope>NUCLEOTIDE SEQUENCE [LARGE SCALE GENOMIC DNA]</scope>
    <source>
        <strain evidence="1 2">LSU 92-RS-03</strain>
    </source>
</reference>
<dbReference type="EMBL" id="PJQM01007600">
    <property type="protein sequence ID" value="RCH77949.1"/>
    <property type="molecule type" value="Genomic_DNA"/>
</dbReference>
<dbReference type="OrthoDB" id="2256890at2759"/>
<dbReference type="Proteomes" id="UP000253551">
    <property type="component" value="Unassembled WGS sequence"/>
</dbReference>
<sequence>HHTNLDKATLFFIHNSSFSRSVRSLQIHHPYFHYQPTTCFQLTSWPQIFPKISHFNLCLEGKVYTDLDDLPGPIIDDEGQVIQCLQCDPAYFEPWLELQDIKEKSKFIITSSLLHAGNFVKLTKLDIDYSLYNDNTIFSARKYLFSALEKNVPNLKYLHLNKMPMSLSSLDALHKCASTIEHLRLTEVNFVYTDDAEYNNIVPACSVKQLELDMVFDKKSEHSKIQLAQYISRKYINTEDLTLHCENDYETERWNKCMLGIFRRCKKIKQFDVGVLGYNKELLQVLDSMESCRIPRRYMATVGKFEELRLLAGSKQRFNIEEMTVSQQCHDSGPELVCVLSRFPNLVSFCLNKLSPYSAEKTNHRLNIPINTLLGDHPELLTLELNDCKIYKANFDSTPTSQN</sequence>
<keyword evidence="2" id="KW-1185">Reference proteome</keyword>
<dbReference type="Gene3D" id="3.80.10.10">
    <property type="entry name" value="Ribonuclease Inhibitor"/>
    <property type="match status" value="1"/>
</dbReference>
<dbReference type="InterPro" id="IPR032675">
    <property type="entry name" value="LRR_dom_sf"/>
</dbReference>
<evidence type="ECO:0000313" key="2">
    <source>
        <dbReference type="Proteomes" id="UP000253551"/>
    </source>
</evidence>
<accession>A0A367IJV5</accession>